<keyword evidence="9" id="KW-0227">DNA damage</keyword>
<dbReference type="GO" id="GO:0003677">
    <property type="term" value="F:DNA binding"/>
    <property type="evidence" value="ECO:0007669"/>
    <property type="project" value="UniProtKB-KW"/>
</dbReference>
<evidence type="ECO:0000313" key="18">
    <source>
        <dbReference type="EMBL" id="AAW47160.1"/>
    </source>
</evidence>
<dbReference type="GO" id="GO:0043130">
    <property type="term" value="F:ubiquitin binding"/>
    <property type="evidence" value="ECO:0007669"/>
    <property type="project" value="InterPro"/>
</dbReference>
<feature type="region of interest" description="Disordered" evidence="16">
    <location>
        <begin position="744"/>
        <end position="933"/>
    </location>
</feature>
<dbReference type="EMBL" id="AE017356">
    <property type="protein sequence ID" value="AAW47160.1"/>
    <property type="molecule type" value="Genomic_DNA"/>
</dbReference>
<feature type="compositionally biased region" description="Low complexity" evidence="16">
    <location>
        <begin position="795"/>
        <end position="811"/>
    </location>
</feature>
<dbReference type="OrthoDB" id="5396806at2759"/>
<feature type="compositionally biased region" description="Low complexity" evidence="16">
    <location>
        <begin position="888"/>
        <end position="905"/>
    </location>
</feature>
<dbReference type="GO" id="GO:0006281">
    <property type="term" value="P:DNA repair"/>
    <property type="evidence" value="ECO:0007669"/>
    <property type="project" value="UniProtKB-KW"/>
</dbReference>
<evidence type="ECO:0000256" key="1">
    <source>
        <dbReference type="ARBA" id="ARBA00004123"/>
    </source>
</evidence>
<gene>
    <name evidence="18" type="ordered locus">CNN01950</name>
</gene>
<dbReference type="InterPro" id="IPR003892">
    <property type="entry name" value="CUE"/>
</dbReference>
<feature type="compositionally biased region" description="Gly residues" evidence="16">
    <location>
        <begin position="906"/>
        <end position="923"/>
    </location>
</feature>
<keyword evidence="8" id="KW-0597">Phosphoprotein</keyword>
<evidence type="ECO:0000259" key="17">
    <source>
        <dbReference type="PROSITE" id="PS51140"/>
    </source>
</evidence>
<reference evidence="18 19" key="1">
    <citation type="journal article" date="2005" name="Science">
        <title>The genome of the basidiomycetous yeast and human pathogen Cryptococcus neoformans.</title>
        <authorList>
            <person name="Loftus B.J."/>
            <person name="Fung E."/>
            <person name="Roncaglia P."/>
            <person name="Rowley D."/>
            <person name="Amedeo P."/>
            <person name="Bruno D."/>
            <person name="Vamathevan J."/>
            <person name="Miranda M."/>
            <person name="Anderson I.J."/>
            <person name="Fraser J.A."/>
            <person name="Allen J.E."/>
            <person name="Bosdet I.E."/>
            <person name="Brent M.R."/>
            <person name="Chiu R."/>
            <person name="Doering T.L."/>
            <person name="Donlin M.J."/>
            <person name="D'Souza C.A."/>
            <person name="Fox D.S."/>
            <person name="Grinberg V."/>
            <person name="Fu J."/>
            <person name="Fukushima M."/>
            <person name="Haas B.J."/>
            <person name="Huang J.C."/>
            <person name="Janbon G."/>
            <person name="Jones S.J."/>
            <person name="Koo H.L."/>
            <person name="Krzywinski M.I."/>
            <person name="Kwon-Chung J.K."/>
            <person name="Lengeler K.B."/>
            <person name="Maiti R."/>
            <person name="Marra M.A."/>
            <person name="Marra R.E."/>
            <person name="Mathewson C.A."/>
            <person name="Mitchell T.G."/>
            <person name="Pertea M."/>
            <person name="Riggs F.R."/>
            <person name="Salzberg S.L."/>
            <person name="Schein J.E."/>
            <person name="Shvartsbeyn A."/>
            <person name="Shin H."/>
            <person name="Shumway M."/>
            <person name="Specht C.A."/>
            <person name="Suh B.B."/>
            <person name="Tenney A."/>
            <person name="Utterback T.R."/>
            <person name="Wickes B.L."/>
            <person name="Wortman J.R."/>
            <person name="Wye N.H."/>
            <person name="Kronstad J.W."/>
            <person name="Lodge J.K."/>
            <person name="Heitman J."/>
            <person name="Davis R.W."/>
            <person name="Fraser C.M."/>
            <person name="Hyman R.W."/>
        </authorList>
    </citation>
    <scope>NUCLEOTIDE SEQUENCE [LARGE SCALE GENOMIC DNA]</scope>
    <source>
        <strain evidence="19">JEC21 / ATCC MYA-565</strain>
    </source>
</reference>
<accession>Q55HC5</accession>
<evidence type="ECO:0000256" key="11">
    <source>
        <dbReference type="ARBA" id="ARBA00022843"/>
    </source>
</evidence>
<feature type="domain" description="CUE" evidence="17">
    <location>
        <begin position="8"/>
        <end position="51"/>
    </location>
</feature>
<evidence type="ECO:0000256" key="14">
    <source>
        <dbReference type="ARBA" id="ARBA00023204"/>
    </source>
</evidence>
<keyword evidence="10" id="KW-0833">Ubl conjugation pathway</keyword>
<dbReference type="Proteomes" id="UP000002149">
    <property type="component" value="Chromosome 14"/>
</dbReference>
<evidence type="ECO:0000256" key="4">
    <source>
        <dbReference type="ARBA" id="ARBA00005491"/>
    </source>
</evidence>
<evidence type="ECO:0000256" key="2">
    <source>
        <dbReference type="ARBA" id="ARBA00004496"/>
    </source>
</evidence>
<dbReference type="PANTHER" id="PTHR16308">
    <property type="entry name" value="UBIQUITIN ASSOCIATED PROTEIN 2-LIKE/LINGERER"/>
    <property type="match status" value="1"/>
</dbReference>
<evidence type="ECO:0000256" key="16">
    <source>
        <dbReference type="SAM" id="MobiDB-lite"/>
    </source>
</evidence>
<evidence type="ECO:0000256" key="15">
    <source>
        <dbReference type="ARBA" id="ARBA00023242"/>
    </source>
</evidence>
<keyword evidence="13" id="KW-0238">DNA-binding</keyword>
<evidence type="ECO:0000256" key="13">
    <source>
        <dbReference type="ARBA" id="ARBA00023125"/>
    </source>
</evidence>
<feature type="compositionally biased region" description="Polar residues" evidence="16">
    <location>
        <begin position="826"/>
        <end position="841"/>
    </location>
</feature>
<evidence type="ECO:0000256" key="10">
    <source>
        <dbReference type="ARBA" id="ARBA00022786"/>
    </source>
</evidence>
<comment type="similarity">
    <text evidence="4">Belongs to the DEF1 family.</text>
</comment>
<keyword evidence="11" id="KW-0832">Ubl conjugation</keyword>
<feature type="compositionally biased region" description="Low complexity" evidence="16">
    <location>
        <begin position="597"/>
        <end position="629"/>
    </location>
</feature>
<evidence type="ECO:0000256" key="6">
    <source>
        <dbReference type="ARBA" id="ARBA00022454"/>
    </source>
</evidence>
<evidence type="ECO:0000256" key="9">
    <source>
        <dbReference type="ARBA" id="ARBA00022763"/>
    </source>
</evidence>
<name>Q5K6W5_CRYD1</name>
<dbReference type="PaxDb" id="214684-Q5K6W5"/>
<accession>Q5K6W5</accession>
<feature type="compositionally biased region" description="Pro residues" evidence="16">
    <location>
        <begin position="523"/>
        <end position="533"/>
    </location>
</feature>
<dbReference type="HOGENOM" id="CLU_314538_0_0_1"/>
<evidence type="ECO:0000313" key="19">
    <source>
        <dbReference type="Proteomes" id="UP000002149"/>
    </source>
</evidence>
<feature type="region of interest" description="Disordered" evidence="16">
    <location>
        <begin position="49"/>
        <end position="439"/>
    </location>
</feature>
<dbReference type="CDD" id="cd14368">
    <property type="entry name" value="CUE_DEF1_like"/>
    <property type="match status" value="1"/>
</dbReference>
<feature type="compositionally biased region" description="Gly residues" evidence="16">
    <location>
        <begin position="98"/>
        <end position="130"/>
    </location>
</feature>
<dbReference type="InterPro" id="IPR051833">
    <property type="entry name" value="TC-DDR_regulator"/>
</dbReference>
<dbReference type="InterPro" id="IPR041803">
    <property type="entry name" value="DEF1_CUE"/>
</dbReference>
<feature type="compositionally biased region" description="Polar residues" evidence="16">
    <location>
        <begin position="641"/>
        <end position="658"/>
    </location>
</feature>
<feature type="region of interest" description="Disordered" evidence="16">
    <location>
        <begin position="458"/>
        <end position="711"/>
    </location>
</feature>
<dbReference type="PANTHER" id="PTHR16308:SF13">
    <property type="entry name" value="PROTEIN LINGERER"/>
    <property type="match status" value="1"/>
</dbReference>
<protein>
    <recommendedName>
        <fullName evidence="5">RNA polymerase II degradation factor 1</fullName>
    </recommendedName>
</protein>
<keyword evidence="15" id="KW-0539">Nucleus</keyword>
<dbReference type="RefSeq" id="XP_568677.1">
    <property type="nucleotide sequence ID" value="XM_568677.2"/>
</dbReference>
<feature type="compositionally biased region" description="Pro residues" evidence="16">
    <location>
        <begin position="752"/>
        <end position="762"/>
    </location>
</feature>
<feature type="compositionally biased region" description="Low complexity" evidence="16">
    <location>
        <begin position="235"/>
        <end position="248"/>
    </location>
</feature>
<dbReference type="Pfam" id="PF02845">
    <property type="entry name" value="CUE"/>
    <property type="match status" value="1"/>
</dbReference>
<sequence length="933" mass="96831">MADQLATKYTSQLQQLTAIFPDWDEQDLLFTLQDVKGNLEEAAVMITEGRAQQFTTASSKKKAAKPKDKALSSRNADTGGWGDAGSFDSGFDNKSTRGGRGARGGRGGSRGGRGGRGGEPSRGGRGGRGGSRADRGGFSGSNEAWGASTSNEASQGWGESVTTTEGWGESAPATLAATQGDGGWGVESEQPDAPAESNGDDFAGSGGWGDAPAPKEIEKAAKQGGNAWQPEIERPVPVAQPSAPVAKPKLTWAQIAKPAEKPKPVPAPAPASASASAPAVEPAHAADDNAGGWGDEPEQITSDEPIAQESPEVPADALEETAVEAVESFGDVPAQEEVDVEAEAVVGSIETPVEPEQAQELHPQKTAPQSTEQDSWETDPAIAGSGSEQAAAAAPEPATTYQGPPGFSSVTAKAAPGVQTGPRSNSRAAQRYKEAEGQGVVLPASVGGLTGVEMQFGSLSFGGLQGDGVDSPVPEPKQKSPVQAAPAPAQPQAQASLQHQAQAQASPIAPTQPSVTALSQPPSSTPSQPPVPSAPLYQQQPAQPPAFSAAAPHQTLQQQMHAYQYLQQQQAPAQSQTPEHGLQQSQNQFYRGHDFYSPIGSQGEQPQGQQPQQQPQQQQAQIGQANQQPTNSPYEPFGAFGQQSRFLGQQAQSNQQVHATDPYVAAQRSYDSYNASGYPRPPVEEPKPAATPSHPTAPGQLPHQQSGFYSGMGNMGYYQQGPYNPYYQYGQAPQAGFQQYYPRNLYGQPAPQAAPAPIPAAKPQPTQSPYGAPPSYPAFNNEESFGSLGRYDSKPAQPAGQPPAQGQSAIGGTYGSQGLHGFLGMNNAQTGSARPQASNASEDFKVASSGSNATTSNPNATATSGAAGGGGAGVAQAQRAPNQPTAVQAQQQGQQGQQQQGFGSYPYGGGYGGQDWGQYGGHYGSRNYSHWQQ</sequence>
<evidence type="ECO:0000256" key="12">
    <source>
        <dbReference type="ARBA" id="ARBA00022895"/>
    </source>
</evidence>
<dbReference type="GO" id="GO:0000781">
    <property type="term" value="C:chromosome, telomeric region"/>
    <property type="evidence" value="ECO:0007669"/>
    <property type="project" value="UniProtKB-SubCell"/>
</dbReference>
<evidence type="ECO:0000256" key="3">
    <source>
        <dbReference type="ARBA" id="ARBA00004574"/>
    </source>
</evidence>
<evidence type="ECO:0000256" key="8">
    <source>
        <dbReference type="ARBA" id="ARBA00022553"/>
    </source>
</evidence>
<dbReference type="OMA" id="QPEAPYF"/>
<feature type="compositionally biased region" description="Low complexity" evidence="16">
    <location>
        <begin position="270"/>
        <end position="283"/>
    </location>
</feature>
<dbReference type="GeneID" id="3255472"/>
<proteinExistence type="inferred from homology"/>
<dbReference type="PROSITE" id="PS51140">
    <property type="entry name" value="CUE"/>
    <property type="match status" value="1"/>
</dbReference>
<evidence type="ECO:0000256" key="7">
    <source>
        <dbReference type="ARBA" id="ARBA00022490"/>
    </source>
</evidence>
<comment type="subcellular location">
    <subcellularLocation>
        <location evidence="3">Chromosome</location>
        <location evidence="3">Telomere</location>
    </subcellularLocation>
    <subcellularLocation>
        <location evidence="2">Cytoplasm</location>
    </subcellularLocation>
    <subcellularLocation>
        <location evidence="1">Nucleus</location>
    </subcellularLocation>
</comment>
<keyword evidence="6" id="KW-0158">Chromosome</keyword>
<keyword evidence="19" id="KW-1185">Reference proteome</keyword>
<feature type="compositionally biased region" description="Low complexity" evidence="16">
    <location>
        <begin position="534"/>
        <end position="576"/>
    </location>
</feature>
<dbReference type="InParanoid" id="Q5K6W5"/>
<dbReference type="VEuPathDB" id="FungiDB:CNN01950"/>
<dbReference type="GO" id="GO:0005634">
    <property type="term" value="C:nucleus"/>
    <property type="evidence" value="ECO:0000318"/>
    <property type="project" value="GO_Central"/>
</dbReference>
<feature type="compositionally biased region" description="Low complexity" evidence="16">
    <location>
        <begin position="479"/>
        <end position="507"/>
    </location>
</feature>
<feature type="compositionally biased region" description="Low complexity" evidence="16">
    <location>
        <begin position="381"/>
        <end position="398"/>
    </location>
</feature>
<evidence type="ECO:0000256" key="5">
    <source>
        <dbReference type="ARBA" id="ARBA00020536"/>
    </source>
</evidence>
<keyword evidence="14" id="KW-0234">DNA repair</keyword>
<organism evidence="18 19">
    <name type="scientific">Cryptococcus deneoformans (strain JEC21 / ATCC MYA-565)</name>
    <name type="common">Cryptococcus neoformans var. neoformans serotype D</name>
    <dbReference type="NCBI Taxonomy" id="214684"/>
    <lineage>
        <taxon>Eukaryota</taxon>
        <taxon>Fungi</taxon>
        <taxon>Dikarya</taxon>
        <taxon>Basidiomycota</taxon>
        <taxon>Agaricomycotina</taxon>
        <taxon>Tremellomycetes</taxon>
        <taxon>Tremellales</taxon>
        <taxon>Cryptococcaceae</taxon>
        <taxon>Cryptococcus</taxon>
        <taxon>Cryptococcus neoformans species complex</taxon>
    </lineage>
</organism>
<dbReference type="KEGG" id="cne:CNN01950"/>
<feature type="compositionally biased region" description="Low complexity" evidence="16">
    <location>
        <begin position="847"/>
        <end position="865"/>
    </location>
</feature>
<keyword evidence="12" id="KW-0779">Telomere</keyword>
<keyword evidence="7" id="KW-0963">Cytoplasm</keyword>
<dbReference type="AlphaFoldDB" id="Q5K6W5"/>
<dbReference type="GO" id="GO:0005737">
    <property type="term" value="C:cytoplasm"/>
    <property type="evidence" value="ECO:0000318"/>
    <property type="project" value="GO_Central"/>
</dbReference>
<dbReference type="eggNOG" id="ENOG502S359">
    <property type="taxonomic scope" value="Eukaryota"/>
</dbReference>